<accession>A0A561PWK4</accession>
<feature type="transmembrane region" description="Helical" evidence="1">
    <location>
        <begin position="198"/>
        <end position="219"/>
    </location>
</feature>
<dbReference type="RefSeq" id="WP_145666155.1">
    <property type="nucleotide sequence ID" value="NZ_VIWO01000002.1"/>
</dbReference>
<keyword evidence="3" id="KW-0808">Transferase</keyword>
<keyword evidence="1" id="KW-1133">Transmembrane helix</keyword>
<feature type="transmembrane region" description="Helical" evidence="1">
    <location>
        <begin position="86"/>
        <end position="104"/>
    </location>
</feature>
<dbReference type="PANTHER" id="PTHR31061:SF24">
    <property type="entry name" value="LD22376P"/>
    <property type="match status" value="1"/>
</dbReference>
<dbReference type="EMBL" id="VIWO01000002">
    <property type="protein sequence ID" value="TWF42504.1"/>
    <property type="molecule type" value="Genomic_DNA"/>
</dbReference>
<feature type="transmembrane region" description="Helical" evidence="1">
    <location>
        <begin position="9"/>
        <end position="26"/>
    </location>
</feature>
<feature type="transmembrane region" description="Helical" evidence="1">
    <location>
        <begin position="144"/>
        <end position="163"/>
    </location>
</feature>
<dbReference type="PANTHER" id="PTHR31061">
    <property type="entry name" value="LD22376P"/>
    <property type="match status" value="1"/>
</dbReference>
<feature type="transmembrane region" description="Helical" evidence="1">
    <location>
        <begin position="231"/>
        <end position="250"/>
    </location>
</feature>
<reference evidence="3 4" key="1">
    <citation type="submission" date="2019-06" db="EMBL/GenBank/DDBJ databases">
        <title>Sorghum-associated microbial communities from plants grown in Nebraska, USA.</title>
        <authorList>
            <person name="Schachtman D."/>
        </authorList>
    </citation>
    <scope>NUCLEOTIDE SEQUENCE [LARGE SCALE GENOMIC DNA]</scope>
    <source>
        <strain evidence="3 4">1209</strain>
    </source>
</reference>
<gene>
    <name evidence="3" type="ORF">FHW36_102261</name>
</gene>
<comment type="caution">
    <text evidence="3">The sequence shown here is derived from an EMBL/GenBank/DDBJ whole genome shotgun (WGS) entry which is preliminary data.</text>
</comment>
<organism evidence="3 4">
    <name type="scientific">Chitinophaga polysaccharea</name>
    <dbReference type="NCBI Taxonomy" id="1293035"/>
    <lineage>
        <taxon>Bacteria</taxon>
        <taxon>Pseudomonadati</taxon>
        <taxon>Bacteroidota</taxon>
        <taxon>Chitinophagia</taxon>
        <taxon>Chitinophagales</taxon>
        <taxon>Chitinophagaceae</taxon>
        <taxon>Chitinophaga</taxon>
    </lineage>
</organism>
<keyword evidence="1" id="KW-0812">Transmembrane</keyword>
<feature type="transmembrane region" description="Helical" evidence="1">
    <location>
        <begin position="293"/>
        <end position="317"/>
    </location>
</feature>
<evidence type="ECO:0000313" key="4">
    <source>
        <dbReference type="Proteomes" id="UP000320811"/>
    </source>
</evidence>
<proteinExistence type="predicted"/>
<protein>
    <submittedName>
        <fullName evidence="3">Putative acyltransferase</fullName>
    </submittedName>
</protein>
<feature type="transmembrane region" description="Helical" evidence="1">
    <location>
        <begin position="52"/>
        <end position="70"/>
    </location>
</feature>
<dbReference type="Proteomes" id="UP000320811">
    <property type="component" value="Unassembled WGS sequence"/>
</dbReference>
<feature type="transmembrane region" description="Helical" evidence="1">
    <location>
        <begin position="337"/>
        <end position="362"/>
    </location>
</feature>
<evidence type="ECO:0000259" key="2">
    <source>
        <dbReference type="Pfam" id="PF07786"/>
    </source>
</evidence>
<dbReference type="GO" id="GO:0016746">
    <property type="term" value="F:acyltransferase activity"/>
    <property type="evidence" value="ECO:0007669"/>
    <property type="project" value="UniProtKB-KW"/>
</dbReference>
<feature type="domain" description="Heparan-alpha-glucosaminide N-acetyltransferase catalytic" evidence="2">
    <location>
        <begin position="8"/>
        <end position="233"/>
    </location>
</feature>
<dbReference type="AlphaFoldDB" id="A0A561PWK4"/>
<evidence type="ECO:0000256" key="1">
    <source>
        <dbReference type="SAM" id="Phobius"/>
    </source>
</evidence>
<keyword evidence="3" id="KW-0012">Acyltransferase</keyword>
<sequence length="370" mass="41604">MAIAVKQRLLSLDFFRGLTVAAMILVNNPGDWNYVYAPLEHSKWNGCTPTDLIFPFFLFIVGVSIAYALGSRKDDPTQHGQMIRQALRRGATIVVLGWLLHLIPRFDFSHWRFPGVLPRIGVVFSICAILFIKTSRRTQLWTGIALLLGYWILMTLVPVPGIGAPNLEPETNLGAWLDRLVFTPAHLWAGSKTWDPEGLLSTLPAIGTGIFGMLVGSWLRRKDREDAVKVSWLFVYGFIMVILALIWDPFFPINKSLWTSSFVLYTGGLATMALSASYWLIDVQQHQRYLVPFVAFGRNAITAFVLSGLIPKILGYIPAGNTNAREWLYQTVFANNMMPYHASLGSAILLVLVIWVPIGIMYRKHIIIKV</sequence>
<dbReference type="InterPro" id="IPR012429">
    <property type="entry name" value="HGSNAT_cat"/>
</dbReference>
<keyword evidence="1" id="KW-0472">Membrane</keyword>
<dbReference type="Pfam" id="PF07786">
    <property type="entry name" value="HGSNAT_cat"/>
    <property type="match status" value="1"/>
</dbReference>
<feature type="transmembrane region" description="Helical" evidence="1">
    <location>
        <begin position="116"/>
        <end position="132"/>
    </location>
</feature>
<keyword evidence="4" id="KW-1185">Reference proteome</keyword>
<name>A0A561PWK4_9BACT</name>
<dbReference type="OrthoDB" id="9788724at2"/>
<evidence type="ECO:0000313" key="3">
    <source>
        <dbReference type="EMBL" id="TWF42504.1"/>
    </source>
</evidence>
<feature type="transmembrane region" description="Helical" evidence="1">
    <location>
        <begin position="262"/>
        <end position="281"/>
    </location>
</feature>